<feature type="domain" description="UspA" evidence="2">
    <location>
        <begin position="156"/>
        <end position="277"/>
    </location>
</feature>
<dbReference type="EMBL" id="ABID01000001">
    <property type="protein sequence ID" value="EDQ05414.1"/>
    <property type="molecule type" value="Genomic_DNA"/>
</dbReference>
<name>A0ABP2DAY3_9RHOB</name>
<evidence type="ECO:0000313" key="3">
    <source>
        <dbReference type="EMBL" id="EDQ05414.1"/>
    </source>
</evidence>
<gene>
    <name evidence="3" type="ORF">OIHEL45_01350</name>
</gene>
<dbReference type="PANTHER" id="PTHR46268">
    <property type="entry name" value="STRESS RESPONSE PROTEIN NHAX"/>
    <property type="match status" value="1"/>
</dbReference>
<evidence type="ECO:0000259" key="2">
    <source>
        <dbReference type="Pfam" id="PF00582"/>
    </source>
</evidence>
<keyword evidence="4" id="KW-1185">Reference proteome</keyword>
<dbReference type="RefSeq" id="WP_007117484.1">
    <property type="nucleotide sequence ID" value="NZ_ABID01000001.1"/>
</dbReference>
<dbReference type="PANTHER" id="PTHR46268:SF15">
    <property type="entry name" value="UNIVERSAL STRESS PROTEIN HP_0031"/>
    <property type="match status" value="1"/>
</dbReference>
<dbReference type="SUPFAM" id="SSF52402">
    <property type="entry name" value="Adenine nucleotide alpha hydrolases-like"/>
    <property type="match status" value="2"/>
</dbReference>
<proteinExistence type="inferred from homology"/>
<organism evidence="3 4">
    <name type="scientific">Sulfitobacter indolifex HEL-45</name>
    <dbReference type="NCBI Taxonomy" id="391624"/>
    <lineage>
        <taxon>Bacteria</taxon>
        <taxon>Pseudomonadati</taxon>
        <taxon>Pseudomonadota</taxon>
        <taxon>Alphaproteobacteria</taxon>
        <taxon>Rhodobacterales</taxon>
        <taxon>Roseobacteraceae</taxon>
        <taxon>Sulfitobacter</taxon>
    </lineage>
</organism>
<dbReference type="InterPro" id="IPR006015">
    <property type="entry name" value="Universal_stress_UspA"/>
</dbReference>
<reference evidence="3 4" key="1">
    <citation type="submission" date="2007-11" db="EMBL/GenBank/DDBJ databases">
        <authorList>
            <person name="Wagner-Dobler I."/>
            <person name="Ferriera S."/>
            <person name="Johnson J."/>
            <person name="Kravitz S."/>
            <person name="Beeson K."/>
            <person name="Sutton G."/>
            <person name="Rogers Y.-H."/>
            <person name="Friedman R."/>
            <person name="Frazier M."/>
            <person name="Venter J.C."/>
        </authorList>
    </citation>
    <scope>NUCLEOTIDE SEQUENCE [LARGE SCALE GENOMIC DNA]</scope>
    <source>
        <strain evidence="3 4">HEL-45</strain>
    </source>
</reference>
<dbReference type="PRINTS" id="PR01438">
    <property type="entry name" value="UNVRSLSTRESS"/>
</dbReference>
<accession>A0ABP2DAY3</accession>
<sequence>MSIKTILTCLMDVETADGLLAAATLLARRHGAHVIGLHTLESLMVYPGIALHAPDIIFTEFGASQAKQSAALEKIFEQHSHAEDFVSEWRLLKSRSVTAAERIVESAQSADIVLMPAPDPQAETNAHTRLLEDVIRDAGRPVIVVPRHFAGDRLGQKILIGWNGTREAVRAVHDARTLLRAGDSAHILRINDHSKDTGLDATSNDLAAAFARHQIDTTLVERSWQHPGVAAALNKEAFEQGADLIAVGAFGHSRAYDLVIGAATRELLRKADIPVLFSR</sequence>
<dbReference type="Gene3D" id="3.40.50.12370">
    <property type="match status" value="1"/>
</dbReference>
<comment type="caution">
    <text evidence="3">The sequence shown here is derived from an EMBL/GenBank/DDBJ whole genome shotgun (WGS) entry which is preliminary data.</text>
</comment>
<evidence type="ECO:0000313" key="4">
    <source>
        <dbReference type="Proteomes" id="UP000003257"/>
    </source>
</evidence>
<protein>
    <recommendedName>
        <fullName evidence="2">UspA domain-containing protein</fullName>
    </recommendedName>
</protein>
<dbReference type="Pfam" id="PF00582">
    <property type="entry name" value="Usp"/>
    <property type="match status" value="1"/>
</dbReference>
<comment type="similarity">
    <text evidence="1">Belongs to the universal stress protein A family.</text>
</comment>
<dbReference type="CDD" id="cd00293">
    <property type="entry name" value="USP-like"/>
    <property type="match status" value="1"/>
</dbReference>
<evidence type="ECO:0000256" key="1">
    <source>
        <dbReference type="ARBA" id="ARBA00008791"/>
    </source>
</evidence>
<dbReference type="Proteomes" id="UP000003257">
    <property type="component" value="Unassembled WGS sequence"/>
</dbReference>
<dbReference type="InterPro" id="IPR006016">
    <property type="entry name" value="UspA"/>
</dbReference>